<dbReference type="PANTHER" id="PTHR11839:SF18">
    <property type="entry name" value="NUDIX HYDROLASE DOMAIN-CONTAINING PROTEIN"/>
    <property type="match status" value="1"/>
</dbReference>
<dbReference type="CDD" id="cd03424">
    <property type="entry name" value="NUDIX_ADPRase_Nudt5_UGPPase_Nudt14"/>
    <property type="match status" value="1"/>
</dbReference>
<dbReference type="InterPro" id="IPR020084">
    <property type="entry name" value="NUDIX_hydrolase_CS"/>
</dbReference>
<name>A0A1I6TV17_9PSEU</name>
<proteinExistence type="predicted"/>
<gene>
    <name evidence="4" type="ORF">SAMN05660874_04286</name>
</gene>
<accession>A0A1I6TV17</accession>
<evidence type="ECO:0000256" key="2">
    <source>
        <dbReference type="ARBA" id="ARBA00022801"/>
    </source>
</evidence>
<dbReference type="Pfam" id="PF00293">
    <property type="entry name" value="NUDIX"/>
    <property type="match status" value="1"/>
</dbReference>
<dbReference type="STRING" id="95161.SAMN05660874_04286"/>
<feature type="domain" description="Nudix hydrolase" evidence="3">
    <location>
        <begin position="64"/>
        <end position="193"/>
    </location>
</feature>
<organism evidence="4 5">
    <name type="scientific">Saccharopolyspora flava</name>
    <dbReference type="NCBI Taxonomy" id="95161"/>
    <lineage>
        <taxon>Bacteria</taxon>
        <taxon>Bacillati</taxon>
        <taxon>Actinomycetota</taxon>
        <taxon>Actinomycetes</taxon>
        <taxon>Pseudonocardiales</taxon>
        <taxon>Pseudonocardiaceae</taxon>
        <taxon>Saccharopolyspora</taxon>
    </lineage>
</organism>
<dbReference type="AlphaFoldDB" id="A0A1I6TV17"/>
<dbReference type="GO" id="GO:0005829">
    <property type="term" value="C:cytosol"/>
    <property type="evidence" value="ECO:0007669"/>
    <property type="project" value="TreeGrafter"/>
</dbReference>
<dbReference type="EMBL" id="FOZX01000008">
    <property type="protein sequence ID" value="SFS93079.1"/>
    <property type="molecule type" value="Genomic_DNA"/>
</dbReference>
<dbReference type="InterPro" id="IPR015797">
    <property type="entry name" value="NUDIX_hydrolase-like_dom_sf"/>
</dbReference>
<evidence type="ECO:0000313" key="4">
    <source>
        <dbReference type="EMBL" id="SFS93079.1"/>
    </source>
</evidence>
<dbReference type="SUPFAM" id="SSF55811">
    <property type="entry name" value="Nudix"/>
    <property type="match status" value="1"/>
</dbReference>
<dbReference type="PROSITE" id="PS00893">
    <property type="entry name" value="NUDIX_BOX"/>
    <property type="match status" value="1"/>
</dbReference>
<sequence>MSVYTSCVIDGRVGSARTLPLVSTERGAWKTYGERLVYDNRWVRLGLADVEAPNGERWEYHVVHLARIAIALIVDEQDRALMLWRYRFPTEQWGYELLGGMVDDGEASAGTAAREAVEESGWEPIGDGEHLVTFEPLPGQVTAPIDVYLWRSAKHIGEPTETEEVGRVEWVPLARVPELAQRQELLGSGTLVALLYYLTSHGTGAGKHQPIQAP</sequence>
<reference evidence="5" key="1">
    <citation type="submission" date="2016-10" db="EMBL/GenBank/DDBJ databases">
        <authorList>
            <person name="Varghese N."/>
            <person name="Submissions S."/>
        </authorList>
    </citation>
    <scope>NUCLEOTIDE SEQUENCE [LARGE SCALE GENOMIC DNA]</scope>
    <source>
        <strain evidence="5">DSM 44771</strain>
    </source>
</reference>
<evidence type="ECO:0000259" key="3">
    <source>
        <dbReference type="PROSITE" id="PS51462"/>
    </source>
</evidence>
<evidence type="ECO:0000256" key="1">
    <source>
        <dbReference type="ARBA" id="ARBA00001946"/>
    </source>
</evidence>
<dbReference type="Gene3D" id="3.90.79.10">
    <property type="entry name" value="Nucleoside Triphosphate Pyrophosphohydrolase"/>
    <property type="match status" value="1"/>
</dbReference>
<dbReference type="Proteomes" id="UP000198852">
    <property type="component" value="Unassembled WGS sequence"/>
</dbReference>
<protein>
    <submittedName>
        <fullName evidence="4">ADP-ribose pyrophosphatase YjhB, NUDIX family</fullName>
    </submittedName>
</protein>
<keyword evidence="2" id="KW-0378">Hydrolase</keyword>
<comment type="cofactor">
    <cofactor evidence="1">
        <name>Mg(2+)</name>
        <dbReference type="ChEBI" id="CHEBI:18420"/>
    </cofactor>
</comment>
<evidence type="ECO:0000313" key="5">
    <source>
        <dbReference type="Proteomes" id="UP000198852"/>
    </source>
</evidence>
<dbReference type="GO" id="GO:0019693">
    <property type="term" value="P:ribose phosphate metabolic process"/>
    <property type="evidence" value="ECO:0007669"/>
    <property type="project" value="TreeGrafter"/>
</dbReference>
<dbReference type="InterPro" id="IPR000086">
    <property type="entry name" value="NUDIX_hydrolase_dom"/>
</dbReference>
<dbReference type="PANTHER" id="PTHR11839">
    <property type="entry name" value="UDP/ADP-SUGAR PYROPHOSPHATASE"/>
    <property type="match status" value="1"/>
</dbReference>
<keyword evidence="5" id="KW-1185">Reference proteome</keyword>
<dbReference type="GO" id="GO:0016787">
    <property type="term" value="F:hydrolase activity"/>
    <property type="evidence" value="ECO:0007669"/>
    <property type="project" value="UniProtKB-KW"/>
</dbReference>
<dbReference type="GO" id="GO:0006753">
    <property type="term" value="P:nucleoside phosphate metabolic process"/>
    <property type="evidence" value="ECO:0007669"/>
    <property type="project" value="TreeGrafter"/>
</dbReference>
<dbReference type="PROSITE" id="PS51462">
    <property type="entry name" value="NUDIX"/>
    <property type="match status" value="1"/>
</dbReference>